<comment type="similarity">
    <text evidence="8">Belongs to the RNR ribonuclease family. RNase R subfamily.</text>
</comment>
<dbReference type="NCBIfam" id="TIGR02063">
    <property type="entry name" value="RNase_R"/>
    <property type="match status" value="1"/>
</dbReference>
<feature type="domain" description="S1 motif" evidence="10">
    <location>
        <begin position="628"/>
        <end position="708"/>
    </location>
</feature>
<dbReference type="EC" id="3.1.13.1" evidence="8"/>
<dbReference type="PROSITE" id="PS01175">
    <property type="entry name" value="RIBONUCLEASE_II"/>
    <property type="match status" value="1"/>
</dbReference>
<dbReference type="SMART" id="SM00955">
    <property type="entry name" value="RNB"/>
    <property type="match status" value="1"/>
</dbReference>
<evidence type="ECO:0000256" key="8">
    <source>
        <dbReference type="HAMAP-Rule" id="MF_01895"/>
    </source>
</evidence>
<proteinExistence type="inferred from homology"/>
<dbReference type="GO" id="GO:0008859">
    <property type="term" value="F:exoribonuclease II activity"/>
    <property type="evidence" value="ECO:0007669"/>
    <property type="project" value="UniProtKB-UniRule"/>
</dbReference>
<organism evidence="11 12">
    <name type="scientific">Anaerobutyricum hallii</name>
    <dbReference type="NCBI Taxonomy" id="39488"/>
    <lineage>
        <taxon>Bacteria</taxon>
        <taxon>Bacillati</taxon>
        <taxon>Bacillota</taxon>
        <taxon>Clostridia</taxon>
        <taxon>Lachnospirales</taxon>
        <taxon>Lachnospiraceae</taxon>
        <taxon>Anaerobutyricum</taxon>
    </lineage>
</organism>
<evidence type="ECO:0000256" key="9">
    <source>
        <dbReference type="SAM" id="MobiDB-lite"/>
    </source>
</evidence>
<evidence type="ECO:0000256" key="7">
    <source>
        <dbReference type="ARBA" id="ARBA00022884"/>
    </source>
</evidence>
<dbReference type="InterPro" id="IPR040476">
    <property type="entry name" value="CSD2"/>
</dbReference>
<dbReference type="InterPro" id="IPR001900">
    <property type="entry name" value="RNase_II/R"/>
</dbReference>
<dbReference type="EMBL" id="CYYC01000014">
    <property type="protein sequence ID" value="CUM96836.1"/>
    <property type="molecule type" value="Genomic_DNA"/>
</dbReference>
<dbReference type="Pfam" id="PF00575">
    <property type="entry name" value="S1"/>
    <property type="match status" value="1"/>
</dbReference>
<dbReference type="PANTHER" id="PTHR23355">
    <property type="entry name" value="RIBONUCLEASE"/>
    <property type="match status" value="1"/>
</dbReference>
<keyword evidence="7 8" id="KW-0694">RNA-binding</keyword>
<dbReference type="Pfam" id="PF00773">
    <property type="entry name" value="RNB"/>
    <property type="match status" value="1"/>
</dbReference>
<keyword evidence="5 8" id="KW-0378">Hydrolase</keyword>
<dbReference type="Proteomes" id="UP000095390">
    <property type="component" value="Unassembled WGS sequence"/>
</dbReference>
<feature type="region of interest" description="Disordered" evidence="9">
    <location>
        <begin position="718"/>
        <end position="765"/>
    </location>
</feature>
<reference evidence="11 12" key="1">
    <citation type="submission" date="2015-09" db="EMBL/GenBank/DDBJ databases">
        <authorList>
            <consortium name="Pathogen Informatics"/>
        </authorList>
    </citation>
    <scope>NUCLEOTIDE SEQUENCE [LARGE SCALE GENOMIC DNA]</scope>
    <source>
        <strain evidence="11 12">2789STDY5834966</strain>
    </source>
</reference>
<dbReference type="Pfam" id="PF08206">
    <property type="entry name" value="OB_RNB"/>
    <property type="match status" value="1"/>
</dbReference>
<dbReference type="OrthoDB" id="9764149at2"/>
<dbReference type="InterPro" id="IPR012340">
    <property type="entry name" value="NA-bd_OB-fold"/>
</dbReference>
<dbReference type="NCBIfam" id="TIGR00358">
    <property type="entry name" value="3_prime_RNase"/>
    <property type="match status" value="1"/>
</dbReference>
<keyword evidence="4 8" id="KW-0540">Nuclease</keyword>
<evidence type="ECO:0000256" key="5">
    <source>
        <dbReference type="ARBA" id="ARBA00022801"/>
    </source>
</evidence>
<evidence type="ECO:0000313" key="12">
    <source>
        <dbReference type="Proteomes" id="UP000095390"/>
    </source>
</evidence>
<name>A0A173T3S9_9FIRM</name>
<dbReference type="SMART" id="SM00357">
    <property type="entry name" value="CSP"/>
    <property type="match status" value="2"/>
</dbReference>
<dbReference type="SMART" id="SM00316">
    <property type="entry name" value="S1"/>
    <property type="match status" value="1"/>
</dbReference>
<dbReference type="Gene3D" id="2.40.50.140">
    <property type="entry name" value="Nucleic acid-binding proteins"/>
    <property type="match status" value="3"/>
</dbReference>
<dbReference type="InterPro" id="IPR011805">
    <property type="entry name" value="RNase_R"/>
</dbReference>
<accession>A0A173T3S9</accession>
<dbReference type="HAMAP" id="MF_01895">
    <property type="entry name" value="RNase_R"/>
    <property type="match status" value="1"/>
</dbReference>
<evidence type="ECO:0000313" key="11">
    <source>
        <dbReference type="EMBL" id="CUM96836.1"/>
    </source>
</evidence>
<dbReference type="GO" id="GO:0003723">
    <property type="term" value="F:RNA binding"/>
    <property type="evidence" value="ECO:0007669"/>
    <property type="project" value="UniProtKB-UniRule"/>
</dbReference>
<evidence type="ECO:0000259" key="10">
    <source>
        <dbReference type="PROSITE" id="PS50126"/>
    </source>
</evidence>
<dbReference type="InterPro" id="IPR022966">
    <property type="entry name" value="RNase_II/R_CS"/>
</dbReference>
<dbReference type="CDD" id="cd04471">
    <property type="entry name" value="S1_RNase_R"/>
    <property type="match status" value="1"/>
</dbReference>
<comment type="subcellular location">
    <subcellularLocation>
        <location evidence="2 8">Cytoplasm</location>
    </subcellularLocation>
</comment>
<dbReference type="RefSeq" id="WP_055182815.1">
    <property type="nucleotide sequence ID" value="NZ_CYYC01000014.1"/>
</dbReference>
<comment type="catalytic activity">
    <reaction evidence="1 8">
        <text>Exonucleolytic cleavage in the 3'- to 5'-direction to yield nucleoside 5'-phosphates.</text>
        <dbReference type="EC" id="3.1.13.1"/>
    </reaction>
</comment>
<evidence type="ECO:0000256" key="2">
    <source>
        <dbReference type="ARBA" id="ARBA00004496"/>
    </source>
</evidence>
<protein>
    <recommendedName>
        <fullName evidence="8">Ribonuclease R</fullName>
        <shortName evidence="8">RNase R</shortName>
        <ecNumber evidence="8">3.1.13.1</ecNumber>
    </recommendedName>
</protein>
<keyword evidence="3 8" id="KW-0963">Cytoplasm</keyword>
<evidence type="ECO:0000256" key="1">
    <source>
        <dbReference type="ARBA" id="ARBA00001849"/>
    </source>
</evidence>
<dbReference type="Pfam" id="PF17876">
    <property type="entry name" value="CSD2"/>
    <property type="match status" value="1"/>
</dbReference>
<dbReference type="PANTHER" id="PTHR23355:SF9">
    <property type="entry name" value="DIS3-LIKE EXONUCLEASE 2"/>
    <property type="match status" value="1"/>
</dbReference>
<evidence type="ECO:0000256" key="6">
    <source>
        <dbReference type="ARBA" id="ARBA00022839"/>
    </source>
</evidence>
<sequence length="795" mass="90662">MKDRLLFEQRKNSIRDMIYDPNYIPLKLKEMAYLMDVPHKDRGALKEVMDALVADGSVELTARGKYIKPENQNVTGVFTANARGFGFVTAEGEEEDIFIPATYVNGALHKDVVKVKVTKKTGGEGKRREGMILKILERGCKTLVGTFQKNTSFGFVLPDDRHYDKDIFISKKHINGAKDGDKVVVRLTDFGGERKKPEGAVIEILGAMDDPATDVTSIVRAYGIEEEFPKSVIKEAQAIPQEITEQPVGKRADFRDLLTVTIDGEDARDLDDAITLSKKEDKYYLGVHIADVSHYVKEDSPLDKEALERATSVYLADRVIPMLPKELSNGICSLNAGVERLAMSCMMTFDASGNVLDHTITESVICVDERMSYTGVKAILEGKEHPEGKREDIHDLCFLMKEAAAILKEKRRKRGAIDFDFPESKIVVDEKGYPVDIHPYERNVATDIIEDFMLLANETVAEDYFWQEIPFVYRTHEAPDSDKIKKLDTFIHNFGYYMKTGRESFHPKEIQKLLFSLEGEPEEPLISRLALRSMKQAKYTTLNVGHFGLSTQYYTHFTSPIRRYPDLQIHRIIKENIHGKLNQKRLEHYESILPSVAQQSSTMERRAQDAEREVDKLKKVEYMQQYIGGVFTGVISGVTSWGFFVELDNTIEGMVPINSLLDDFYVFDEESYKLTGEHTGRIFTLGQKAEIVVRSADKMERTIDFILKEFSQYGEYPDPDDYYGDGMPSRKKENTESEDFEFVDGEYPANQEESEFDETGESLPDKDGILLNDWIDDEEADRLLHLYSKKKIDEI</sequence>
<gene>
    <name evidence="8 11" type="primary">rnr</name>
    <name evidence="11" type="ORF">ERS852578_01384</name>
</gene>
<dbReference type="AlphaFoldDB" id="A0A173T3S9"/>
<dbReference type="GO" id="GO:0005829">
    <property type="term" value="C:cytosol"/>
    <property type="evidence" value="ECO:0007669"/>
    <property type="project" value="TreeGrafter"/>
</dbReference>
<evidence type="ECO:0000256" key="4">
    <source>
        <dbReference type="ARBA" id="ARBA00022722"/>
    </source>
</evidence>
<dbReference type="PROSITE" id="PS50126">
    <property type="entry name" value="S1"/>
    <property type="match status" value="1"/>
</dbReference>
<dbReference type="GO" id="GO:0006402">
    <property type="term" value="P:mRNA catabolic process"/>
    <property type="evidence" value="ECO:0007669"/>
    <property type="project" value="TreeGrafter"/>
</dbReference>
<dbReference type="InterPro" id="IPR004476">
    <property type="entry name" value="RNase_II/RNase_R"/>
</dbReference>
<comment type="function">
    <text evidence="8">3'-5' exoribonuclease that releases 5'-nucleoside monophosphates and is involved in maturation of structured RNAs.</text>
</comment>
<evidence type="ECO:0000256" key="3">
    <source>
        <dbReference type="ARBA" id="ARBA00022490"/>
    </source>
</evidence>
<dbReference type="SUPFAM" id="SSF50249">
    <property type="entry name" value="Nucleic acid-binding proteins"/>
    <property type="match status" value="4"/>
</dbReference>
<dbReference type="InterPro" id="IPR013223">
    <property type="entry name" value="RNase_B_OB_dom"/>
</dbReference>
<dbReference type="InterPro" id="IPR003029">
    <property type="entry name" value="S1_domain"/>
</dbReference>
<dbReference type="InterPro" id="IPR050180">
    <property type="entry name" value="RNR_Ribonuclease"/>
</dbReference>
<keyword evidence="6 8" id="KW-0269">Exonuclease</keyword>
<dbReference type="InterPro" id="IPR011129">
    <property type="entry name" value="CSD"/>
</dbReference>